<dbReference type="AlphaFoldDB" id="A0A0A9I7V8"/>
<evidence type="ECO:0000313" key="1">
    <source>
        <dbReference type="EMBL" id="JAE20609.1"/>
    </source>
</evidence>
<name>A0A0A9I7V8_ARUDO</name>
<reference evidence="1" key="2">
    <citation type="journal article" date="2015" name="Data Brief">
        <title>Shoot transcriptome of the giant reed, Arundo donax.</title>
        <authorList>
            <person name="Barrero R.A."/>
            <person name="Guerrero F.D."/>
            <person name="Moolhuijzen P."/>
            <person name="Goolsby J.A."/>
            <person name="Tidwell J."/>
            <person name="Bellgard S.E."/>
            <person name="Bellgard M.I."/>
        </authorList>
    </citation>
    <scope>NUCLEOTIDE SEQUENCE</scope>
    <source>
        <tissue evidence="1">Shoot tissue taken approximately 20 cm above the soil surface</tissue>
    </source>
</reference>
<reference evidence="1" key="1">
    <citation type="submission" date="2014-09" db="EMBL/GenBank/DDBJ databases">
        <authorList>
            <person name="Magalhaes I.L.F."/>
            <person name="Oliveira U."/>
            <person name="Santos F.R."/>
            <person name="Vidigal T.H.D.A."/>
            <person name="Brescovit A.D."/>
            <person name="Santos A.J."/>
        </authorList>
    </citation>
    <scope>NUCLEOTIDE SEQUENCE</scope>
    <source>
        <tissue evidence="1">Shoot tissue taken approximately 20 cm above the soil surface</tissue>
    </source>
</reference>
<organism evidence="1">
    <name type="scientific">Arundo donax</name>
    <name type="common">Giant reed</name>
    <name type="synonym">Donax arundinaceus</name>
    <dbReference type="NCBI Taxonomy" id="35708"/>
    <lineage>
        <taxon>Eukaryota</taxon>
        <taxon>Viridiplantae</taxon>
        <taxon>Streptophyta</taxon>
        <taxon>Embryophyta</taxon>
        <taxon>Tracheophyta</taxon>
        <taxon>Spermatophyta</taxon>
        <taxon>Magnoliopsida</taxon>
        <taxon>Liliopsida</taxon>
        <taxon>Poales</taxon>
        <taxon>Poaceae</taxon>
        <taxon>PACMAD clade</taxon>
        <taxon>Arundinoideae</taxon>
        <taxon>Arundineae</taxon>
        <taxon>Arundo</taxon>
    </lineage>
</organism>
<accession>A0A0A9I7V8</accession>
<proteinExistence type="predicted"/>
<sequence length="65" mass="7729">MQTNLDDWMPEATRHAQIYKICGSCMHVQDTFPGYDYLYQYLIIQKILQRGGTLSRTRQISIFNR</sequence>
<dbReference type="EMBL" id="GBRH01177287">
    <property type="protein sequence ID" value="JAE20609.1"/>
    <property type="molecule type" value="Transcribed_RNA"/>
</dbReference>
<protein>
    <submittedName>
        <fullName evidence="1">Uncharacterized protein</fullName>
    </submittedName>
</protein>